<evidence type="ECO:0000256" key="2">
    <source>
        <dbReference type="SAM" id="SignalP"/>
    </source>
</evidence>
<dbReference type="Proteomes" id="UP000784919">
    <property type="component" value="Unassembled WGS sequence"/>
</dbReference>
<comment type="caution">
    <text evidence="3">The sequence shown here is derived from an EMBL/GenBank/DDBJ whole genome shotgun (WGS) entry which is preliminary data.</text>
</comment>
<keyword evidence="2" id="KW-0732">Signal</keyword>
<dbReference type="PANTHER" id="PTHR45648">
    <property type="entry name" value="GDSL LIPASE/ACYLHYDROLASE FAMILY PROTEIN (AFU_ORTHOLOGUE AFUA_4G14700)"/>
    <property type="match status" value="1"/>
</dbReference>
<evidence type="ECO:0000256" key="1">
    <source>
        <dbReference type="ARBA" id="ARBA00022801"/>
    </source>
</evidence>
<dbReference type="InterPro" id="IPR001087">
    <property type="entry name" value="GDSL"/>
</dbReference>
<proteinExistence type="predicted"/>
<keyword evidence="1" id="KW-0378">Hydrolase</keyword>
<dbReference type="OrthoDB" id="1600564at2759"/>
<name>A0A9P7MS76_9HYPO</name>
<organism evidence="3 4">
    <name type="scientific">Claviceps arundinis</name>
    <dbReference type="NCBI Taxonomy" id="1623583"/>
    <lineage>
        <taxon>Eukaryota</taxon>
        <taxon>Fungi</taxon>
        <taxon>Dikarya</taxon>
        <taxon>Ascomycota</taxon>
        <taxon>Pezizomycotina</taxon>
        <taxon>Sordariomycetes</taxon>
        <taxon>Hypocreomycetidae</taxon>
        <taxon>Hypocreales</taxon>
        <taxon>Clavicipitaceae</taxon>
        <taxon>Claviceps</taxon>
    </lineage>
</organism>
<protein>
    <recommendedName>
        <fullName evidence="5">Acetyl esterase</fullName>
    </recommendedName>
</protein>
<dbReference type="CDD" id="cd01846">
    <property type="entry name" value="fatty_acyltransferase_like"/>
    <property type="match status" value="1"/>
</dbReference>
<dbReference type="SUPFAM" id="SSF52266">
    <property type="entry name" value="SGNH hydrolase"/>
    <property type="match status" value="1"/>
</dbReference>
<evidence type="ECO:0008006" key="5">
    <source>
        <dbReference type="Google" id="ProtNLM"/>
    </source>
</evidence>
<accession>A0A9P7MS76</accession>
<dbReference type="InterPro" id="IPR051058">
    <property type="entry name" value="GDSL_Est/Lipase"/>
</dbReference>
<dbReference type="Gene3D" id="3.40.50.1110">
    <property type="entry name" value="SGNH hydrolase"/>
    <property type="match status" value="1"/>
</dbReference>
<dbReference type="InterPro" id="IPR036514">
    <property type="entry name" value="SGNH_hydro_sf"/>
</dbReference>
<evidence type="ECO:0000313" key="4">
    <source>
        <dbReference type="Proteomes" id="UP000784919"/>
    </source>
</evidence>
<dbReference type="EMBL" id="SRPS01000140">
    <property type="protein sequence ID" value="KAG5966125.1"/>
    <property type="molecule type" value="Genomic_DNA"/>
</dbReference>
<dbReference type="GO" id="GO:0016788">
    <property type="term" value="F:hydrolase activity, acting on ester bonds"/>
    <property type="evidence" value="ECO:0007669"/>
    <property type="project" value="InterPro"/>
</dbReference>
<gene>
    <name evidence="3" type="ORF">E4U56_001462</name>
</gene>
<dbReference type="AlphaFoldDB" id="A0A9P7MS76"/>
<reference evidence="3" key="1">
    <citation type="journal article" date="2020" name="bioRxiv">
        <title>Whole genome comparisons of ergot fungi reveals the divergence and evolution of species within the genus Claviceps are the result of varying mechanisms driving genome evolution and host range expansion.</title>
        <authorList>
            <person name="Wyka S.A."/>
            <person name="Mondo S.J."/>
            <person name="Liu M."/>
            <person name="Dettman J."/>
            <person name="Nalam V."/>
            <person name="Broders K.D."/>
        </authorList>
    </citation>
    <scope>NUCLEOTIDE SEQUENCE</scope>
    <source>
        <strain evidence="3">CCC 1102</strain>
    </source>
</reference>
<sequence length="345" mass="38693">MVLATLFIMALQAGAALAVPLHFKAGTLENLVTFGDSYTDEGRFSYFQQNHRAPPPGAMLPPSNATASGGASWARFVANSTGAQLYNYAVSGGMCSNNIDSRDLEAIHAPFPSVLEYQVPVFEQDILSQELYPRRRADNTVYALWIGTNDVGVYGFLGDKNKENTTLTSYLDCNWQVFDHVYHAGGRHFVILNMAPLRHAPMYASPGEYGPLNSVYAHDPASYVVPEVSHKLHEYVSSINTMFEYGAAFNLAVKRRWPGATLSVFDVHTLMMDVLVEPARYLDEPVNLKAPYRICKDDGCVDSKEPKTSFMWYDELHPSERMHTIFAKHFMEVVRGRSRYGQYYA</sequence>
<dbReference type="PANTHER" id="PTHR45648:SF22">
    <property type="entry name" value="GDSL LIPASE_ACYLHYDROLASE FAMILY PROTEIN (AFU_ORTHOLOGUE AFUA_4G14700)"/>
    <property type="match status" value="1"/>
</dbReference>
<feature type="signal peptide" evidence="2">
    <location>
        <begin position="1"/>
        <end position="18"/>
    </location>
</feature>
<dbReference type="Pfam" id="PF00657">
    <property type="entry name" value="Lipase_GDSL"/>
    <property type="match status" value="1"/>
</dbReference>
<feature type="chain" id="PRO_5040155716" description="Acetyl esterase" evidence="2">
    <location>
        <begin position="19"/>
        <end position="345"/>
    </location>
</feature>
<evidence type="ECO:0000313" key="3">
    <source>
        <dbReference type="EMBL" id="KAG5966125.1"/>
    </source>
</evidence>